<keyword evidence="3" id="KW-1185">Reference proteome</keyword>
<dbReference type="Gene3D" id="2.60.120.260">
    <property type="entry name" value="Galactose-binding domain-like"/>
    <property type="match status" value="1"/>
</dbReference>
<dbReference type="OrthoDB" id="25840at2759"/>
<proteinExistence type="predicted"/>
<comment type="caution">
    <text evidence="2">The sequence shown here is derived from an EMBL/GenBank/DDBJ whole genome shotgun (WGS) entry which is preliminary data.</text>
</comment>
<evidence type="ECO:0000313" key="2">
    <source>
        <dbReference type="EMBL" id="RNA10521.1"/>
    </source>
</evidence>
<dbReference type="SUPFAM" id="SSF49785">
    <property type="entry name" value="Galactose-binding domain-like"/>
    <property type="match status" value="1"/>
</dbReference>
<dbReference type="STRING" id="10195.A0A3M7QHL3"/>
<dbReference type="AlphaFoldDB" id="A0A3M7QHL3"/>
<accession>A0A3M7QHL3</accession>
<dbReference type="PANTHER" id="PTHR11370:SF5">
    <property type="entry name" value="DNA REPAIR PROTEIN XRCC1"/>
    <property type="match status" value="1"/>
</dbReference>
<evidence type="ECO:0000313" key="3">
    <source>
        <dbReference type="Proteomes" id="UP000276133"/>
    </source>
</evidence>
<evidence type="ECO:0000259" key="1">
    <source>
        <dbReference type="Pfam" id="PF01834"/>
    </source>
</evidence>
<gene>
    <name evidence="2" type="ORF">BpHYR1_038412</name>
</gene>
<dbReference type="GO" id="GO:0006284">
    <property type="term" value="P:base-excision repair"/>
    <property type="evidence" value="ECO:0007669"/>
    <property type="project" value="TreeGrafter"/>
</dbReference>
<organism evidence="2 3">
    <name type="scientific">Brachionus plicatilis</name>
    <name type="common">Marine rotifer</name>
    <name type="synonym">Brachionus muelleri</name>
    <dbReference type="NCBI Taxonomy" id="10195"/>
    <lineage>
        <taxon>Eukaryota</taxon>
        <taxon>Metazoa</taxon>
        <taxon>Spiralia</taxon>
        <taxon>Gnathifera</taxon>
        <taxon>Rotifera</taxon>
        <taxon>Eurotatoria</taxon>
        <taxon>Monogononta</taxon>
        <taxon>Pseudotrocha</taxon>
        <taxon>Ploima</taxon>
        <taxon>Brachionidae</taxon>
        <taxon>Brachionus</taxon>
    </lineage>
</organism>
<dbReference type="FunFam" id="2.60.120.260:FF:000025">
    <property type="entry name" value="DNA repair protein XRCC1 isoform X1"/>
    <property type="match status" value="1"/>
</dbReference>
<dbReference type="GO" id="GO:0000012">
    <property type="term" value="P:single strand break repair"/>
    <property type="evidence" value="ECO:0007669"/>
    <property type="project" value="InterPro"/>
</dbReference>
<dbReference type="GO" id="GO:0005634">
    <property type="term" value="C:nucleus"/>
    <property type="evidence" value="ECO:0007669"/>
    <property type="project" value="InterPro"/>
</dbReference>
<feature type="non-terminal residue" evidence="2">
    <location>
        <position position="183"/>
    </location>
</feature>
<protein>
    <submittedName>
        <fullName evidence="2">DNA repair XRCC1-like</fullName>
    </submittedName>
</protein>
<dbReference type="InterPro" id="IPR008979">
    <property type="entry name" value="Galactose-bd-like_sf"/>
</dbReference>
<dbReference type="Proteomes" id="UP000276133">
    <property type="component" value="Unassembled WGS sequence"/>
</dbReference>
<name>A0A3M7QHL3_BRAPC</name>
<dbReference type="EMBL" id="REGN01006169">
    <property type="protein sequence ID" value="RNA10521.1"/>
    <property type="molecule type" value="Genomic_DNA"/>
</dbReference>
<dbReference type="GO" id="GO:0003684">
    <property type="term" value="F:damaged DNA binding"/>
    <property type="evidence" value="ECO:0007669"/>
    <property type="project" value="InterPro"/>
</dbReference>
<feature type="domain" description="DNA-repair protein Xrcc1 N-terminal" evidence="1">
    <location>
        <begin position="1"/>
        <end position="146"/>
    </location>
</feature>
<reference evidence="2 3" key="1">
    <citation type="journal article" date="2018" name="Sci. Rep.">
        <title>Genomic signatures of local adaptation to the degree of environmental predictability in rotifers.</title>
        <authorList>
            <person name="Franch-Gras L."/>
            <person name="Hahn C."/>
            <person name="Garcia-Roger E.M."/>
            <person name="Carmona M.J."/>
            <person name="Serra M."/>
            <person name="Gomez A."/>
        </authorList>
    </citation>
    <scope>NUCLEOTIDE SEQUENCE [LARGE SCALE GENOMIC DNA]</scope>
    <source>
        <strain evidence="2">HYR1</strain>
    </source>
</reference>
<dbReference type="InterPro" id="IPR002706">
    <property type="entry name" value="Xrcc1_N"/>
</dbReference>
<dbReference type="PANTHER" id="PTHR11370">
    <property type="entry name" value="DNA-REPAIR PROTEIN XRCC1"/>
    <property type="match status" value="1"/>
</dbReference>
<sequence>MSLIKIKSILSFSSEDTTSKSENIINRSGKWIGSKSGDTKQFIKIELSEPSLIKQIDIENESSAFIEILVGNLNYLDEDFEVLLQATSFMSPNESKNSLNTNRLKIFTHETDLDEKLAEKKWEVIKIVCTQPFNTNLQFGISSLKFYDGIVNEASREAAKINTGIFSLKKEVSSSEKTTESEF</sequence>
<dbReference type="Pfam" id="PF01834">
    <property type="entry name" value="XRCC1_N"/>
    <property type="match status" value="1"/>
</dbReference>